<dbReference type="PANTHER" id="PTHR37028:SF4">
    <property type="entry name" value="ALMS MOTIF DOMAIN-CONTAINING PROTEIN"/>
    <property type="match status" value="1"/>
</dbReference>
<accession>A0A7S1XSN2</accession>
<name>A0A7S1XSN2_9STRA</name>
<feature type="compositionally biased region" description="Low complexity" evidence="1">
    <location>
        <begin position="738"/>
        <end position="747"/>
    </location>
</feature>
<feature type="compositionally biased region" description="Basic and acidic residues" evidence="1">
    <location>
        <begin position="83"/>
        <end position="94"/>
    </location>
</feature>
<proteinExistence type="predicted"/>
<dbReference type="PANTHER" id="PTHR37028">
    <property type="entry name" value="UNNAMED PRODUCT-RELATED"/>
    <property type="match status" value="1"/>
</dbReference>
<dbReference type="EMBL" id="HBGJ01022795">
    <property type="protein sequence ID" value="CAD9256316.1"/>
    <property type="molecule type" value="Transcribed_RNA"/>
</dbReference>
<organism evidence="2">
    <name type="scientific">Phaeomonas parva</name>
    <dbReference type="NCBI Taxonomy" id="124430"/>
    <lineage>
        <taxon>Eukaryota</taxon>
        <taxon>Sar</taxon>
        <taxon>Stramenopiles</taxon>
        <taxon>Ochrophyta</taxon>
        <taxon>Pinguiophyceae</taxon>
        <taxon>Pinguiochrysidales</taxon>
        <taxon>Pinguiochrysidaceae</taxon>
        <taxon>Phaeomonas</taxon>
    </lineage>
</organism>
<feature type="region of interest" description="Disordered" evidence="1">
    <location>
        <begin position="1"/>
        <end position="23"/>
    </location>
</feature>
<feature type="region of interest" description="Disordered" evidence="1">
    <location>
        <begin position="35"/>
        <end position="94"/>
    </location>
</feature>
<feature type="compositionally biased region" description="Basic residues" evidence="1">
    <location>
        <begin position="635"/>
        <end position="648"/>
    </location>
</feature>
<feature type="compositionally biased region" description="Basic and acidic residues" evidence="1">
    <location>
        <begin position="177"/>
        <end position="187"/>
    </location>
</feature>
<evidence type="ECO:0000256" key="1">
    <source>
        <dbReference type="SAM" id="MobiDB-lite"/>
    </source>
</evidence>
<feature type="region of interest" description="Disordered" evidence="1">
    <location>
        <begin position="436"/>
        <end position="666"/>
    </location>
</feature>
<feature type="compositionally biased region" description="Acidic residues" evidence="1">
    <location>
        <begin position="510"/>
        <end position="519"/>
    </location>
</feature>
<feature type="compositionally biased region" description="Basic and acidic residues" evidence="1">
    <location>
        <begin position="720"/>
        <end position="737"/>
    </location>
</feature>
<feature type="compositionally biased region" description="Polar residues" evidence="1">
    <location>
        <begin position="453"/>
        <end position="466"/>
    </location>
</feature>
<reference evidence="2" key="1">
    <citation type="submission" date="2021-01" db="EMBL/GenBank/DDBJ databases">
        <authorList>
            <person name="Corre E."/>
            <person name="Pelletier E."/>
            <person name="Niang G."/>
            <person name="Scheremetjew M."/>
            <person name="Finn R."/>
            <person name="Kale V."/>
            <person name="Holt S."/>
            <person name="Cochrane G."/>
            <person name="Meng A."/>
            <person name="Brown T."/>
            <person name="Cohen L."/>
        </authorList>
    </citation>
    <scope>NUCLEOTIDE SEQUENCE</scope>
    <source>
        <strain evidence="2">CCMP2877</strain>
    </source>
</reference>
<sequence length="756" mass="82771">MATAGPGDAAAAPEGAAAAPEAEAVAVETVDAAAVPGTSPSAGAGPGPVTLMFAPPADGGVMPPEASEEPLTPRRKSTARTRMMYERSLDKSERMEKLAARVQDIEGCTFKPTLVATHVSRNEKSRSPGDLHREAEEKEKRMERRRESQLQREKQTCTFSPKIKKSPARGGVTTEEGSPRDASERLYSHAQKLNVRKNMQPLASEIDPECTFKPAVKPAPTEGGGPEFLERVSITLSNRTARAHARMEKWEKEALAECTFSPKIKNVRGSRSALPPAEGSPDAVPIYERLHRLHETLAERRARRKAELEREEMAECTFSPDIDKTKRRTSVLALTYADEGMPVHERLYEVADQQRDKHEMRVEHHHRQHSFQPKLVARQSMSQDRVPWELRRLDLFEAGTVRIKDRRESELLSPKRREDEELKHCVFQPKTNWSQGSWKGGLRRISAPEMGTGYTSAPTSPVSRRATSPMLPPSAPRRANSLSPAGSSYSRTGSSSRLAQRGVPALPAPAEEDDDEGVGEQEASAAEQREAPAEEQVEELEEEEALTEEEPVEPAADEAPLECGPMPPQAEGPPTVAAIDTAAVEEGVDEGEEKKGMTRVGSRSSRFGFGSGSPTGRLWKSSSRQSLTVPSPKGGARKVARAPPKVRRVSPGSKTPDISELPPELMSKEDIMSIISDDLEKVAATNDAAAGTSTPQTEVESAEDEETDDRGRRSSRHRRPSGERVAKVVSDIERRESLSSSRPGSRRPSLDLVEAE</sequence>
<feature type="compositionally biased region" description="Basic and acidic residues" evidence="1">
    <location>
        <begin position="120"/>
        <end position="155"/>
    </location>
</feature>
<feature type="compositionally biased region" description="Low complexity" evidence="1">
    <location>
        <begin position="35"/>
        <end position="50"/>
    </location>
</feature>
<feature type="compositionally biased region" description="Polar residues" evidence="1">
    <location>
        <begin position="620"/>
        <end position="629"/>
    </location>
</feature>
<feature type="compositionally biased region" description="Low complexity" evidence="1">
    <location>
        <begin position="483"/>
        <end position="497"/>
    </location>
</feature>
<gene>
    <name evidence="2" type="ORF">PPAR1163_LOCUS14687</name>
</gene>
<feature type="compositionally biased region" description="Acidic residues" evidence="1">
    <location>
        <begin position="533"/>
        <end position="560"/>
    </location>
</feature>
<protein>
    <submittedName>
        <fullName evidence="2">Uncharacterized protein</fullName>
    </submittedName>
</protein>
<dbReference type="AlphaFoldDB" id="A0A7S1XSN2"/>
<feature type="region of interest" description="Disordered" evidence="1">
    <location>
        <begin position="682"/>
        <end position="756"/>
    </location>
</feature>
<feature type="region of interest" description="Disordered" evidence="1">
    <location>
        <begin position="116"/>
        <end position="227"/>
    </location>
</feature>
<evidence type="ECO:0000313" key="2">
    <source>
        <dbReference type="EMBL" id="CAD9256316.1"/>
    </source>
</evidence>